<proteinExistence type="predicted"/>
<dbReference type="AlphaFoldDB" id="A0A1H3ILB0"/>
<dbReference type="Proteomes" id="UP000199170">
    <property type="component" value="Unassembled WGS sequence"/>
</dbReference>
<feature type="transmembrane region" description="Helical" evidence="1">
    <location>
        <begin position="219"/>
        <end position="240"/>
    </location>
</feature>
<reference evidence="4" key="1">
    <citation type="submission" date="2016-10" db="EMBL/GenBank/DDBJ databases">
        <authorList>
            <person name="Varghese N."/>
            <person name="Submissions S."/>
        </authorList>
    </citation>
    <scope>NUCLEOTIDE SEQUENCE [LARGE SCALE GENOMIC DNA]</scope>
    <source>
        <strain evidence="4">CGMCC 1.10118</strain>
    </source>
</reference>
<dbReference type="RefSeq" id="WP_089768275.1">
    <property type="nucleotide sequence ID" value="NZ_FNPB01000010.1"/>
</dbReference>
<dbReference type="InterPro" id="IPR007607">
    <property type="entry name" value="BacA/B"/>
</dbReference>
<sequence>MSHLHPHLALLLAALVVLGGVPALASAQSTGPSGPGGDGSFGGVVRVDAEETRDGPLEVAAGSVIIAGTVDGDVEAAAGSVLITETGRVTGSVDAAAGSVIVEGVVEGDVTAGSAAFELREGARIGGALEAGSADVRLDGTVDGDATVGAETFAVGPNASIGGSLTYDAETATIADGATVAGEVTRDENLSVAGPDVFGSGGGGGGASLPTIPSWVGTLYGAVTNLLLGAVLLFAAPAFGRRVVTEGTTRTLRSLGVGLLALIATPIALLILLITIVGIPLSLAGFLVFGVLLWVASVYGAVAIGSWTLSLADYANRWVALLVGVAVVTILAAVPVVGGLIQFAVVLLGLGAFVAAVRDVGDTGDVGTAAGPTAVE</sequence>
<dbReference type="Pfam" id="PF26514">
    <property type="entry name" value="DUF8173"/>
    <property type="match status" value="1"/>
</dbReference>
<feature type="transmembrane region" description="Helical" evidence="1">
    <location>
        <begin position="314"/>
        <end position="334"/>
    </location>
</feature>
<evidence type="ECO:0000259" key="2">
    <source>
        <dbReference type="Pfam" id="PF26514"/>
    </source>
</evidence>
<dbReference type="EMBL" id="FNPB01000010">
    <property type="protein sequence ID" value="SDY28079.1"/>
    <property type="molecule type" value="Genomic_DNA"/>
</dbReference>
<name>A0A1H3ILB0_9EURY</name>
<gene>
    <name evidence="3" type="ORF">SAMN04487946_11045</name>
</gene>
<feature type="domain" description="DUF8173" evidence="2">
    <location>
        <begin position="216"/>
        <end position="359"/>
    </location>
</feature>
<keyword evidence="1" id="KW-0472">Membrane</keyword>
<dbReference type="PANTHER" id="PTHR35024">
    <property type="entry name" value="HYPOTHETICAL CYTOSOLIC PROTEIN"/>
    <property type="match status" value="1"/>
</dbReference>
<keyword evidence="1" id="KW-1133">Transmembrane helix</keyword>
<dbReference type="InterPro" id="IPR058486">
    <property type="entry name" value="DUF8173"/>
</dbReference>
<evidence type="ECO:0000313" key="3">
    <source>
        <dbReference type="EMBL" id="SDY28079.1"/>
    </source>
</evidence>
<protein>
    <submittedName>
        <fullName evidence="3">Polymer-forming protein</fullName>
    </submittedName>
</protein>
<dbReference type="PANTHER" id="PTHR35024:SF4">
    <property type="entry name" value="POLYMER-FORMING CYTOSKELETAL PROTEIN"/>
    <property type="match status" value="1"/>
</dbReference>
<keyword evidence="1" id="KW-0812">Transmembrane</keyword>
<organism evidence="3 4">
    <name type="scientific">Halobellus clavatus</name>
    <dbReference type="NCBI Taxonomy" id="660517"/>
    <lineage>
        <taxon>Archaea</taxon>
        <taxon>Methanobacteriati</taxon>
        <taxon>Methanobacteriota</taxon>
        <taxon>Stenosarchaea group</taxon>
        <taxon>Halobacteria</taxon>
        <taxon>Halobacteriales</taxon>
        <taxon>Haloferacaceae</taxon>
        <taxon>Halobellus</taxon>
    </lineage>
</organism>
<feature type="transmembrane region" description="Helical" evidence="1">
    <location>
        <begin position="283"/>
        <end position="302"/>
    </location>
</feature>
<evidence type="ECO:0000313" key="4">
    <source>
        <dbReference type="Proteomes" id="UP000199170"/>
    </source>
</evidence>
<feature type="transmembrane region" description="Helical" evidence="1">
    <location>
        <begin position="252"/>
        <end position="277"/>
    </location>
</feature>
<dbReference type="STRING" id="660517.SAMN04487946_11045"/>
<dbReference type="OrthoDB" id="293642at2157"/>
<keyword evidence="4" id="KW-1185">Reference proteome</keyword>
<evidence type="ECO:0000256" key="1">
    <source>
        <dbReference type="SAM" id="Phobius"/>
    </source>
</evidence>
<dbReference type="Pfam" id="PF04519">
    <property type="entry name" value="Bactofilin"/>
    <property type="match status" value="1"/>
</dbReference>
<accession>A0A1H3ILB0</accession>